<dbReference type="RefSeq" id="WP_091742493.1">
    <property type="nucleotide sequence ID" value="NZ_FNNQ01000017.1"/>
</dbReference>
<proteinExistence type="predicted"/>
<name>A0A1H3BMY9_9BACL</name>
<accession>A0A1H3BMY9</accession>
<organism evidence="1 2">
    <name type="scientific">Marininema mesophilum</name>
    <dbReference type="NCBI Taxonomy" id="1048340"/>
    <lineage>
        <taxon>Bacteria</taxon>
        <taxon>Bacillati</taxon>
        <taxon>Bacillota</taxon>
        <taxon>Bacilli</taxon>
        <taxon>Bacillales</taxon>
        <taxon>Thermoactinomycetaceae</taxon>
        <taxon>Marininema</taxon>
    </lineage>
</organism>
<gene>
    <name evidence="1" type="ORF">SAMN05444487_11748</name>
</gene>
<dbReference type="AlphaFoldDB" id="A0A1H3BMY9"/>
<reference evidence="1 2" key="1">
    <citation type="submission" date="2016-10" db="EMBL/GenBank/DDBJ databases">
        <authorList>
            <person name="de Groot N.N."/>
        </authorList>
    </citation>
    <scope>NUCLEOTIDE SEQUENCE [LARGE SCALE GENOMIC DNA]</scope>
    <source>
        <strain evidence="1 2">DSM 45610</strain>
    </source>
</reference>
<keyword evidence="2" id="KW-1185">Reference proteome</keyword>
<dbReference type="EMBL" id="FNNQ01000017">
    <property type="protein sequence ID" value="SDX42714.1"/>
    <property type="molecule type" value="Genomic_DNA"/>
</dbReference>
<protein>
    <submittedName>
        <fullName evidence="1">Uncharacterized protein</fullName>
    </submittedName>
</protein>
<evidence type="ECO:0000313" key="2">
    <source>
        <dbReference type="Proteomes" id="UP000198534"/>
    </source>
</evidence>
<evidence type="ECO:0000313" key="1">
    <source>
        <dbReference type="EMBL" id="SDX42714.1"/>
    </source>
</evidence>
<dbReference type="OrthoDB" id="2987965at2"/>
<sequence>MNRKFPFKKEKLSVTRAFENADDLDYFPYVARLHYEDEDCVFDMCLTAQEADIYQNARTQYEKMKIEHPDPQVHRHYIAQKFISLHEHFEEQIRMYYGLRDNDSQALENAREYCRLQIEYGAITIRAYRRDPFFTGELPRHVGYETLLAIYEESGALKEAFALIDRVKNEGWLGNWVDRERRLEEKLHGYEGGEIA</sequence>
<dbReference type="Proteomes" id="UP000198534">
    <property type="component" value="Unassembled WGS sequence"/>
</dbReference>